<evidence type="ECO:0000313" key="2">
    <source>
        <dbReference type="EMBL" id="GBO11423.1"/>
    </source>
</evidence>
<organism evidence="2 3">
    <name type="scientific">Araneus ventricosus</name>
    <name type="common">Orbweaver spider</name>
    <name type="synonym">Epeira ventricosa</name>
    <dbReference type="NCBI Taxonomy" id="182803"/>
    <lineage>
        <taxon>Eukaryota</taxon>
        <taxon>Metazoa</taxon>
        <taxon>Ecdysozoa</taxon>
        <taxon>Arthropoda</taxon>
        <taxon>Chelicerata</taxon>
        <taxon>Arachnida</taxon>
        <taxon>Araneae</taxon>
        <taxon>Araneomorphae</taxon>
        <taxon>Entelegynae</taxon>
        <taxon>Araneoidea</taxon>
        <taxon>Araneidae</taxon>
        <taxon>Araneus</taxon>
    </lineage>
</organism>
<evidence type="ECO:0008006" key="4">
    <source>
        <dbReference type="Google" id="ProtNLM"/>
    </source>
</evidence>
<protein>
    <recommendedName>
        <fullName evidence="4">Secreted protein</fullName>
    </recommendedName>
</protein>
<dbReference type="EMBL" id="BGPR01036285">
    <property type="protein sequence ID" value="GBO11423.1"/>
    <property type="molecule type" value="Genomic_DNA"/>
</dbReference>
<gene>
    <name evidence="2" type="ORF">AVEN_160863_1</name>
</gene>
<dbReference type="AlphaFoldDB" id="A0A4Y2UFU2"/>
<evidence type="ECO:0000313" key="3">
    <source>
        <dbReference type="Proteomes" id="UP000499080"/>
    </source>
</evidence>
<feature type="chain" id="PRO_5021291687" description="Secreted protein" evidence="1">
    <location>
        <begin position="20"/>
        <end position="117"/>
    </location>
</feature>
<accession>A0A4Y2UFU2</accession>
<feature type="signal peptide" evidence="1">
    <location>
        <begin position="1"/>
        <end position="19"/>
    </location>
</feature>
<sequence>MSAAVFCLFLLALLPNSVALRRCNPRTTCTQSSSWKRCDSLDMTHCGIRSSLDTSISIQPHSNQLTILPRKKLSMWGSFASYQHVHCYHRLAHCGFHLHYNTATIPFLQSTNCRVPY</sequence>
<reference evidence="2 3" key="1">
    <citation type="journal article" date="2019" name="Sci. Rep.">
        <title>Orb-weaving spider Araneus ventricosus genome elucidates the spidroin gene catalogue.</title>
        <authorList>
            <person name="Kono N."/>
            <person name="Nakamura H."/>
            <person name="Ohtoshi R."/>
            <person name="Moran D.A.P."/>
            <person name="Shinohara A."/>
            <person name="Yoshida Y."/>
            <person name="Fujiwara M."/>
            <person name="Mori M."/>
            <person name="Tomita M."/>
            <person name="Arakawa K."/>
        </authorList>
    </citation>
    <scope>NUCLEOTIDE SEQUENCE [LARGE SCALE GENOMIC DNA]</scope>
</reference>
<keyword evidence="1" id="KW-0732">Signal</keyword>
<dbReference type="Proteomes" id="UP000499080">
    <property type="component" value="Unassembled WGS sequence"/>
</dbReference>
<keyword evidence="3" id="KW-1185">Reference proteome</keyword>
<comment type="caution">
    <text evidence="2">The sequence shown here is derived from an EMBL/GenBank/DDBJ whole genome shotgun (WGS) entry which is preliminary data.</text>
</comment>
<evidence type="ECO:0000256" key="1">
    <source>
        <dbReference type="SAM" id="SignalP"/>
    </source>
</evidence>
<proteinExistence type="predicted"/>
<name>A0A4Y2UFU2_ARAVE</name>